<dbReference type="Proteomes" id="UP000034881">
    <property type="component" value="Unassembled WGS sequence"/>
</dbReference>
<sequence length="162" mass="18218">MTYSHHYQEAALIQASPNDAFNFIDDHNAFSSHMNKSSWMMGGGKMETQVDEGNGQKVGSHIRMSGKVLGINLFLEEVVTEYNPPHRKAWETVGNVTLLVIGNYQMGVEIVPENEESKLKIFIDYDFPTGVSKLLGVLFGDMYAKWCVRQMLNGVVEHFKSA</sequence>
<dbReference type="InterPro" id="IPR019587">
    <property type="entry name" value="Polyketide_cyclase/dehydratase"/>
</dbReference>
<reference evidence="1 2" key="1">
    <citation type="journal article" date="2015" name="Nature">
        <title>rRNA introns, odd ribosomes, and small enigmatic genomes across a large radiation of phyla.</title>
        <authorList>
            <person name="Brown C.T."/>
            <person name="Hug L.A."/>
            <person name="Thomas B.C."/>
            <person name="Sharon I."/>
            <person name="Castelle C.J."/>
            <person name="Singh A."/>
            <person name="Wilkins M.J."/>
            <person name="Williams K.H."/>
            <person name="Banfield J.F."/>
        </authorList>
    </citation>
    <scope>NUCLEOTIDE SEQUENCE [LARGE SCALE GENOMIC DNA]</scope>
</reference>
<dbReference type="EMBL" id="LBYB01000003">
    <property type="protein sequence ID" value="KKR42299.1"/>
    <property type="molecule type" value="Genomic_DNA"/>
</dbReference>
<dbReference type="Gene3D" id="3.30.530.20">
    <property type="match status" value="1"/>
</dbReference>
<dbReference type="InterPro" id="IPR023393">
    <property type="entry name" value="START-like_dom_sf"/>
</dbReference>
<evidence type="ECO:0000313" key="1">
    <source>
        <dbReference type="EMBL" id="KKR42299.1"/>
    </source>
</evidence>
<comment type="caution">
    <text evidence="1">The sequence shown here is derived from an EMBL/GenBank/DDBJ whole genome shotgun (WGS) entry which is preliminary data.</text>
</comment>
<evidence type="ECO:0008006" key="3">
    <source>
        <dbReference type="Google" id="ProtNLM"/>
    </source>
</evidence>
<proteinExistence type="predicted"/>
<organism evidence="1 2">
    <name type="scientific">Candidatus Daviesbacteria bacterium GW2011_GWC2_40_12</name>
    <dbReference type="NCBI Taxonomy" id="1618431"/>
    <lineage>
        <taxon>Bacteria</taxon>
        <taxon>Candidatus Daviesiibacteriota</taxon>
    </lineage>
</organism>
<gene>
    <name evidence="1" type="ORF">UT77_C0003G0094</name>
</gene>
<dbReference type="AlphaFoldDB" id="A0A0G0QPF3"/>
<protein>
    <recommendedName>
        <fullName evidence="3">Polyketide cyclase/dehydrase</fullName>
    </recommendedName>
</protein>
<evidence type="ECO:0000313" key="2">
    <source>
        <dbReference type="Proteomes" id="UP000034881"/>
    </source>
</evidence>
<accession>A0A0G0QPF3</accession>
<dbReference type="SUPFAM" id="SSF55961">
    <property type="entry name" value="Bet v1-like"/>
    <property type="match status" value="1"/>
</dbReference>
<dbReference type="CDD" id="cd07812">
    <property type="entry name" value="SRPBCC"/>
    <property type="match status" value="1"/>
</dbReference>
<dbReference type="Pfam" id="PF10604">
    <property type="entry name" value="Polyketide_cyc2"/>
    <property type="match status" value="1"/>
</dbReference>
<name>A0A0G0QPF3_9BACT</name>